<dbReference type="SMART" id="SM00857">
    <property type="entry name" value="Resolvase"/>
    <property type="match status" value="1"/>
</dbReference>
<dbReference type="PROSITE" id="PS51736">
    <property type="entry name" value="RECOMBINASES_3"/>
    <property type="match status" value="1"/>
</dbReference>
<evidence type="ECO:0000313" key="2">
    <source>
        <dbReference type="Proteomes" id="UP000188159"/>
    </source>
</evidence>
<name>A0A174C1X8_ANAHA</name>
<dbReference type="InterPro" id="IPR038109">
    <property type="entry name" value="DNA_bind_recomb_sf"/>
</dbReference>
<dbReference type="GO" id="GO:0000150">
    <property type="term" value="F:DNA strand exchange activity"/>
    <property type="evidence" value="ECO:0007669"/>
    <property type="project" value="InterPro"/>
</dbReference>
<proteinExistence type="predicted"/>
<dbReference type="Gene3D" id="3.40.50.1390">
    <property type="entry name" value="Resolvase, N-terminal catalytic domain"/>
    <property type="match status" value="1"/>
</dbReference>
<sequence length="487" mass="56759">MKKIAAAYIRVSTHMQEELSPDAQLRCIRVWGDAHGYYVPDEYVFIDNGISGRKAKKRHDFLRMIGLAKTKPASPFEAILLWKFNRFARNQEESIVYKSMLRKKCNVDVISTTQQTTKDIYGDLIERIIEWTDEFYSIQLGEDVFRGMTENALRGNFQASPAFGYKVEKGLGLVIVEDQANIVRMIFNLYANTRMGFYEIARHLNRLGYKTKKGGAFEARAIRYIIQNPIYKGYLRWNYANGTTRVVNDESEWIIVKSPLVPIIVSEELWDRANERLKNEYRPKNGKPVTKHRHWLSGLVKCSSCGASLSTSVQYRHDRTYINFQCYKYLKGKCMVSHGISEKKLVPLVLNVLKEDMSKSYIECERIEKVVENQQDILDVQLKRLATRETRIKEAYLNGIDSLAEYKANKEEIQKEREFLLQQSQDHNKTENESNELPNKIRGVYDILVSDQCSKDEKQAAIRSIVKKIVFDKENKTLDFHYYIKED</sequence>
<gene>
    <name evidence="1" type="ORF">DO83_09855</name>
</gene>
<dbReference type="InterPro" id="IPR006118">
    <property type="entry name" value="Recombinase_CS"/>
</dbReference>
<dbReference type="PANTHER" id="PTHR30461">
    <property type="entry name" value="DNA-INVERTASE FROM LAMBDOID PROPHAGE"/>
    <property type="match status" value="1"/>
</dbReference>
<dbReference type="InterPro" id="IPR050639">
    <property type="entry name" value="SSR_resolvase"/>
</dbReference>
<organism evidence="1 2">
    <name type="scientific">Anaerostipes hadrus</name>
    <dbReference type="NCBI Taxonomy" id="649756"/>
    <lineage>
        <taxon>Bacteria</taxon>
        <taxon>Bacillati</taxon>
        <taxon>Bacillota</taxon>
        <taxon>Clostridia</taxon>
        <taxon>Lachnospirales</taxon>
        <taxon>Lachnospiraceae</taxon>
        <taxon>Anaerostipes</taxon>
    </lineage>
</organism>
<dbReference type="InterPro" id="IPR036162">
    <property type="entry name" value="Resolvase-like_N_sf"/>
</dbReference>
<dbReference type="InterPro" id="IPR011109">
    <property type="entry name" value="DNA_bind_recombinase_dom"/>
</dbReference>
<evidence type="ECO:0000313" key="1">
    <source>
        <dbReference type="EMBL" id="AQP39859.1"/>
    </source>
</evidence>
<protein>
    <submittedName>
        <fullName evidence="1">Resolvase</fullName>
    </submittedName>
</protein>
<dbReference type="Pfam" id="PF13408">
    <property type="entry name" value="Zn_ribbon_recom"/>
    <property type="match status" value="1"/>
</dbReference>
<dbReference type="GO" id="GO:0003677">
    <property type="term" value="F:DNA binding"/>
    <property type="evidence" value="ECO:0007669"/>
    <property type="project" value="InterPro"/>
</dbReference>
<dbReference type="Pfam" id="PF00239">
    <property type="entry name" value="Resolvase"/>
    <property type="match status" value="1"/>
</dbReference>
<dbReference type="SUPFAM" id="SSF53041">
    <property type="entry name" value="Resolvase-like"/>
    <property type="match status" value="1"/>
</dbReference>
<dbReference type="AlphaFoldDB" id="A0A174C1X8"/>
<dbReference type="InterPro" id="IPR025827">
    <property type="entry name" value="Zn_ribbon_recom_dom"/>
</dbReference>
<dbReference type="PROSITE" id="PS51737">
    <property type="entry name" value="RECOMBINASE_DNA_BIND"/>
    <property type="match status" value="1"/>
</dbReference>
<dbReference type="EMBL" id="CP012098">
    <property type="protein sequence ID" value="AQP39859.1"/>
    <property type="molecule type" value="Genomic_DNA"/>
</dbReference>
<dbReference type="PANTHER" id="PTHR30461:SF23">
    <property type="entry name" value="DNA RECOMBINASE-RELATED"/>
    <property type="match status" value="1"/>
</dbReference>
<dbReference type="InterPro" id="IPR006119">
    <property type="entry name" value="Resolv_N"/>
</dbReference>
<accession>A0A174C1X8</accession>
<dbReference type="PROSITE" id="PS00397">
    <property type="entry name" value="RECOMBINASES_1"/>
    <property type="match status" value="1"/>
</dbReference>
<dbReference type="Gene3D" id="3.90.1750.20">
    <property type="entry name" value="Putative Large Serine Recombinase, Chain B, Domain 2"/>
    <property type="match status" value="1"/>
</dbReference>
<dbReference type="CDD" id="cd00338">
    <property type="entry name" value="Ser_Recombinase"/>
    <property type="match status" value="1"/>
</dbReference>
<dbReference type="Pfam" id="PF07508">
    <property type="entry name" value="Recombinase"/>
    <property type="match status" value="1"/>
</dbReference>
<reference evidence="1 2" key="1">
    <citation type="journal article" date="2016" name="Sci. Rep.">
        <title>Accelerated dysbiosis of gut microbiota during aggravation of DSS-induced colitis by a butyrate-producing bacterium.</title>
        <authorList>
            <person name="Zhang Q."/>
            <person name="Wu Y."/>
            <person name="Wang J."/>
            <person name="Wu G."/>
            <person name="Long W."/>
            <person name="Xue Z."/>
            <person name="Wang L."/>
            <person name="Zhang X."/>
            <person name="Pang X."/>
            <person name="Zhao Y."/>
            <person name="Zhao L."/>
            <person name="Zhang C."/>
        </authorList>
    </citation>
    <scope>NUCLEOTIDE SEQUENCE [LARGE SCALE GENOMIC DNA]</scope>
    <source>
        <strain evidence="1 2">BPB5</strain>
    </source>
</reference>
<dbReference type="Proteomes" id="UP000188159">
    <property type="component" value="Chromosome"/>
</dbReference>
<dbReference type="RefSeq" id="WP_009204015.1">
    <property type="nucleotide sequence ID" value="NZ_CP012098.1"/>
</dbReference>